<proteinExistence type="predicted"/>
<gene>
    <name evidence="1" type="ORF">DB31_6627</name>
</gene>
<dbReference type="Proteomes" id="UP000028725">
    <property type="component" value="Unassembled WGS sequence"/>
</dbReference>
<keyword evidence="2" id="KW-1185">Reference proteome</keyword>
<dbReference type="EMBL" id="JMCB01000004">
    <property type="protein sequence ID" value="KFE69652.1"/>
    <property type="molecule type" value="Genomic_DNA"/>
</dbReference>
<organism evidence="1 2">
    <name type="scientific">Hyalangium minutum</name>
    <dbReference type="NCBI Taxonomy" id="394096"/>
    <lineage>
        <taxon>Bacteria</taxon>
        <taxon>Pseudomonadati</taxon>
        <taxon>Myxococcota</taxon>
        <taxon>Myxococcia</taxon>
        <taxon>Myxococcales</taxon>
        <taxon>Cystobacterineae</taxon>
        <taxon>Archangiaceae</taxon>
        <taxon>Hyalangium</taxon>
    </lineage>
</organism>
<sequence length="42" mass="4861">MFSPRTGNRQLRSRPWLPVPRLVKGYLIVPVLPLQCTEEGRV</sequence>
<evidence type="ECO:0000313" key="1">
    <source>
        <dbReference type="EMBL" id="KFE69652.1"/>
    </source>
</evidence>
<accession>A0A085WPN9</accession>
<evidence type="ECO:0000313" key="2">
    <source>
        <dbReference type="Proteomes" id="UP000028725"/>
    </source>
</evidence>
<protein>
    <submittedName>
        <fullName evidence="1">Uncharacterized protein</fullName>
    </submittedName>
</protein>
<reference evidence="1 2" key="1">
    <citation type="submission" date="2014-04" db="EMBL/GenBank/DDBJ databases">
        <title>Genome assembly of Hyalangium minutum DSM 14724.</title>
        <authorList>
            <person name="Sharma G."/>
            <person name="Subramanian S."/>
        </authorList>
    </citation>
    <scope>NUCLEOTIDE SEQUENCE [LARGE SCALE GENOMIC DNA]</scope>
    <source>
        <strain evidence="1 2">DSM 14724</strain>
    </source>
</reference>
<comment type="caution">
    <text evidence="1">The sequence shown here is derived from an EMBL/GenBank/DDBJ whole genome shotgun (WGS) entry which is preliminary data.</text>
</comment>
<name>A0A085WPN9_9BACT</name>
<dbReference type="AlphaFoldDB" id="A0A085WPN9"/>